<dbReference type="EMBL" id="JXTI01000162">
    <property type="protein sequence ID" value="KWX11700.1"/>
    <property type="molecule type" value="Genomic_DNA"/>
</dbReference>
<protein>
    <submittedName>
        <fullName evidence="2">Uncharacterized protein</fullName>
    </submittedName>
</protein>
<comment type="caution">
    <text evidence="2">The sequence shown here is derived from an EMBL/GenBank/DDBJ whole genome shotgun (WGS) entry which is preliminary data.</text>
</comment>
<proteinExistence type="predicted"/>
<dbReference type="AlphaFoldDB" id="A0A132NNM8"/>
<evidence type="ECO:0000313" key="2">
    <source>
        <dbReference type="EMBL" id="KWX11700.1"/>
    </source>
</evidence>
<accession>A0A132NNM8</accession>
<evidence type="ECO:0000256" key="1">
    <source>
        <dbReference type="SAM" id="MobiDB-lite"/>
    </source>
</evidence>
<dbReference type="VEuPathDB" id="GiardiaDB:QR46_4327"/>
<organism evidence="2 3">
    <name type="scientific">Giardia duodenalis assemblage B</name>
    <dbReference type="NCBI Taxonomy" id="1394984"/>
    <lineage>
        <taxon>Eukaryota</taxon>
        <taxon>Metamonada</taxon>
        <taxon>Diplomonadida</taxon>
        <taxon>Hexamitidae</taxon>
        <taxon>Giardiinae</taxon>
        <taxon>Giardia</taxon>
    </lineage>
</organism>
<name>A0A132NNM8_GIAIN</name>
<evidence type="ECO:0000313" key="3">
    <source>
        <dbReference type="Proteomes" id="UP000070089"/>
    </source>
</evidence>
<feature type="region of interest" description="Disordered" evidence="1">
    <location>
        <begin position="141"/>
        <end position="164"/>
    </location>
</feature>
<reference evidence="2 3" key="1">
    <citation type="journal article" date="2015" name="Mol. Biochem. Parasitol.">
        <title>Identification of polymorphic genes for use in assemblage B genotyping assays through comparative genomics of multiple assemblage B Giardia duodenalis isolates.</title>
        <authorList>
            <person name="Wielinga C."/>
            <person name="Thompson R.C."/>
            <person name="Monis P."/>
            <person name="Ryan U."/>
        </authorList>
    </citation>
    <scope>NUCLEOTIDE SEQUENCE [LARGE SCALE GENOMIC DNA]</scope>
    <source>
        <strain evidence="2 3">BAH15c1</strain>
    </source>
</reference>
<dbReference type="Proteomes" id="UP000070089">
    <property type="component" value="Unassembled WGS sequence"/>
</dbReference>
<gene>
    <name evidence="2" type="ORF">QR46_4327</name>
</gene>
<sequence>MRNSNYAHTFAGFFYKYLMPRVIITKLSDVQDVWEQIRSVDPEVLPLDHSKSISAPVNSISVERLSIHLYVPAIYTCIFILQHQIHVLRLRLLRAMYLIDGSPKKERKKTTESRTTGLSVKRKATLKTSMTRALELAVSQGGLSGTQGNVPDRAGTGLDGLDPEAVLRSHTSSSTRSLLETQLGSQLRTGDSVNAQFLTIAHATSQQVTLDPEPNPGHGEEDLPLIDMGDFHPPLADNNIEGHAVFSAEKQIHKSVIPIRKKRTLRPRSFTHLYDTKVQESLKYIDVTKLQLLKYTLLDDDLLMCLPSFTSQPPWLLVDQWWAKNIPVLVFTYEGSSSAFFGALASKSKTHTLTASHDLDQRGTSSAALPVNPALSAETTSASTFSDRVRNRNMDYSEGDAFNISYHGESGFSGYSSTAPASSKLILQRLEEEYPQSVSLNSMLKPDRNIQQKRHEVAALFLIALNLRASGAIKIKQGQHDIFCSLPHTRSSL</sequence>
<dbReference type="OrthoDB" id="10256230at2759"/>